<dbReference type="SMART" id="SM00645">
    <property type="entry name" value="Pept_C1"/>
    <property type="match status" value="1"/>
</dbReference>
<dbReference type="InterPro" id="IPR025660">
    <property type="entry name" value="Pept_his_AS"/>
</dbReference>
<keyword evidence="3" id="KW-0472">Membrane</keyword>
<dbReference type="EMBL" id="GL732940">
    <property type="protein sequence ID" value="EFX63858.1"/>
    <property type="molecule type" value="Genomic_DNA"/>
</dbReference>
<dbReference type="PROSITE" id="PS00639">
    <property type="entry name" value="THIOL_PROTEASE_HIS"/>
    <property type="match status" value="1"/>
</dbReference>
<dbReference type="HOGENOM" id="CLU_012184_1_2_1"/>
<protein>
    <recommendedName>
        <fullName evidence="4">Peptidase C1A papain C-terminal domain-containing protein</fullName>
    </recommendedName>
</protein>
<feature type="domain" description="Peptidase C1A papain C-terminal" evidence="4">
    <location>
        <begin position="47"/>
        <end position="271"/>
    </location>
</feature>
<dbReference type="eggNOG" id="KOG1543">
    <property type="taxonomic scope" value="Eukaryota"/>
</dbReference>
<comment type="similarity">
    <text evidence="1">Belongs to the peptidase C1 family.</text>
</comment>
<dbReference type="GO" id="GO:0004197">
    <property type="term" value="F:cysteine-type endopeptidase activity"/>
    <property type="evidence" value="ECO:0000318"/>
    <property type="project" value="GO_Central"/>
</dbReference>
<proteinExistence type="inferred from homology"/>
<dbReference type="AlphaFoldDB" id="E9HWL7"/>
<dbReference type="FunCoup" id="E9HWL7">
    <property type="interactions" value="106"/>
</dbReference>
<dbReference type="PANTHER" id="PTHR12411">
    <property type="entry name" value="CYSTEINE PROTEASE FAMILY C1-RELATED"/>
    <property type="match status" value="1"/>
</dbReference>
<feature type="transmembrane region" description="Helical" evidence="3">
    <location>
        <begin position="21"/>
        <end position="42"/>
    </location>
</feature>
<reference evidence="5 6" key="1">
    <citation type="journal article" date="2011" name="Science">
        <title>The ecoresponsive genome of Daphnia pulex.</title>
        <authorList>
            <person name="Colbourne J.K."/>
            <person name="Pfrender M.E."/>
            <person name="Gilbert D."/>
            <person name="Thomas W.K."/>
            <person name="Tucker A."/>
            <person name="Oakley T.H."/>
            <person name="Tokishita S."/>
            <person name="Aerts A."/>
            <person name="Arnold G.J."/>
            <person name="Basu M.K."/>
            <person name="Bauer D.J."/>
            <person name="Caceres C.E."/>
            <person name="Carmel L."/>
            <person name="Casola C."/>
            <person name="Choi J.H."/>
            <person name="Detter J.C."/>
            <person name="Dong Q."/>
            <person name="Dusheyko S."/>
            <person name="Eads B.D."/>
            <person name="Frohlich T."/>
            <person name="Geiler-Samerotte K.A."/>
            <person name="Gerlach D."/>
            <person name="Hatcher P."/>
            <person name="Jogdeo S."/>
            <person name="Krijgsveld J."/>
            <person name="Kriventseva E.V."/>
            <person name="Kultz D."/>
            <person name="Laforsch C."/>
            <person name="Lindquist E."/>
            <person name="Lopez J."/>
            <person name="Manak J.R."/>
            <person name="Muller J."/>
            <person name="Pangilinan J."/>
            <person name="Patwardhan R.P."/>
            <person name="Pitluck S."/>
            <person name="Pritham E.J."/>
            <person name="Rechtsteiner A."/>
            <person name="Rho M."/>
            <person name="Rogozin I.B."/>
            <person name="Sakarya O."/>
            <person name="Salamov A."/>
            <person name="Schaack S."/>
            <person name="Shapiro H."/>
            <person name="Shiga Y."/>
            <person name="Skalitzky C."/>
            <person name="Smith Z."/>
            <person name="Souvorov A."/>
            <person name="Sung W."/>
            <person name="Tang Z."/>
            <person name="Tsuchiya D."/>
            <person name="Tu H."/>
            <person name="Vos H."/>
            <person name="Wang M."/>
            <person name="Wolf Y.I."/>
            <person name="Yamagata H."/>
            <person name="Yamada T."/>
            <person name="Ye Y."/>
            <person name="Shaw J.R."/>
            <person name="Andrews J."/>
            <person name="Crease T.J."/>
            <person name="Tang H."/>
            <person name="Lucas S.M."/>
            <person name="Robertson H.M."/>
            <person name="Bork P."/>
            <person name="Koonin E.V."/>
            <person name="Zdobnov E.M."/>
            <person name="Grigoriev I.V."/>
            <person name="Lynch M."/>
            <person name="Boore J.L."/>
        </authorList>
    </citation>
    <scope>NUCLEOTIDE SEQUENCE [LARGE SCALE GENOMIC DNA]</scope>
</reference>
<dbReference type="InterPro" id="IPR000668">
    <property type="entry name" value="Peptidase_C1A_C"/>
</dbReference>
<dbReference type="OrthoDB" id="10253408at2759"/>
<dbReference type="GO" id="GO:0005764">
    <property type="term" value="C:lysosome"/>
    <property type="evidence" value="ECO:0000318"/>
    <property type="project" value="GO_Central"/>
</dbReference>
<dbReference type="GO" id="GO:0051603">
    <property type="term" value="P:proteolysis involved in protein catabolic process"/>
    <property type="evidence" value="ECO:0000318"/>
    <property type="project" value="GO_Central"/>
</dbReference>
<keyword evidence="2" id="KW-1015">Disulfide bond</keyword>
<organism evidence="5 6">
    <name type="scientific">Daphnia pulex</name>
    <name type="common">Water flea</name>
    <dbReference type="NCBI Taxonomy" id="6669"/>
    <lineage>
        <taxon>Eukaryota</taxon>
        <taxon>Metazoa</taxon>
        <taxon>Ecdysozoa</taxon>
        <taxon>Arthropoda</taxon>
        <taxon>Crustacea</taxon>
        <taxon>Branchiopoda</taxon>
        <taxon>Diplostraca</taxon>
        <taxon>Cladocera</taxon>
        <taxon>Anomopoda</taxon>
        <taxon>Daphniidae</taxon>
        <taxon>Daphnia</taxon>
    </lineage>
</organism>
<keyword evidence="3" id="KW-1133">Transmembrane helix</keyword>
<dbReference type="InterPro" id="IPR025661">
    <property type="entry name" value="Pept_asp_AS"/>
</dbReference>
<dbReference type="KEGG" id="dpx:DAPPUDRAFT_267532"/>
<dbReference type="STRING" id="6669.E9HWL7"/>
<dbReference type="PhylomeDB" id="E9HWL7"/>
<dbReference type="PROSITE" id="PS00640">
    <property type="entry name" value="THIOL_PROTEASE_ASN"/>
    <property type="match status" value="1"/>
</dbReference>
<evidence type="ECO:0000313" key="5">
    <source>
        <dbReference type="EMBL" id="EFX63858.1"/>
    </source>
</evidence>
<accession>E9HWL7</accession>
<dbReference type="InterPro" id="IPR039417">
    <property type="entry name" value="Peptidase_C1A_papain-like"/>
</dbReference>
<dbReference type="InterPro" id="IPR013128">
    <property type="entry name" value="Peptidase_C1A"/>
</dbReference>
<dbReference type="InterPro" id="IPR038765">
    <property type="entry name" value="Papain-like_cys_pep_sf"/>
</dbReference>
<dbReference type="InParanoid" id="E9HWL7"/>
<dbReference type="GO" id="GO:0005615">
    <property type="term" value="C:extracellular space"/>
    <property type="evidence" value="ECO:0000318"/>
    <property type="project" value="GO_Central"/>
</dbReference>
<dbReference type="Proteomes" id="UP000000305">
    <property type="component" value="Unassembled WGS sequence"/>
</dbReference>
<keyword evidence="3" id="KW-0812">Transmembrane</keyword>
<evidence type="ECO:0000256" key="1">
    <source>
        <dbReference type="ARBA" id="ARBA00008455"/>
    </source>
</evidence>
<sequence length="274" mass="29958">MDTEKDDAIPNYKISIAQHRIMRLLFTFAIIAIILTAVDGAADDAWKDYKLDYRAGNCLTPVKDQGHQVINLFIYFLSSLNKLRLGGVGVAVAGRLLRLLHSSLLNVRSMALAEQQLVDCDNGYNRGCNGGLAIYAWKYLKTVAGGSAKQSFYPYTATSKTCKFNTSMIGAKISTFVAELPKLNATNMQSAIQTYGPIQAYRSGIYNDVACSSVKTTNHAVVAVGWGKGNGIDYWIIRNSWGTGWGISGYIKMQQRGVNLCNIEQHPAAITAVV</sequence>
<dbReference type="CDD" id="cd02248">
    <property type="entry name" value="Peptidase_C1A"/>
    <property type="match status" value="1"/>
</dbReference>
<name>E9HWL7_DAPPU</name>
<dbReference type="Gene3D" id="3.90.70.10">
    <property type="entry name" value="Cysteine proteinases"/>
    <property type="match status" value="1"/>
</dbReference>
<evidence type="ECO:0000256" key="2">
    <source>
        <dbReference type="ARBA" id="ARBA00023157"/>
    </source>
</evidence>
<keyword evidence="6" id="KW-1185">Reference proteome</keyword>
<evidence type="ECO:0000256" key="3">
    <source>
        <dbReference type="SAM" id="Phobius"/>
    </source>
</evidence>
<dbReference type="SUPFAM" id="SSF54001">
    <property type="entry name" value="Cysteine proteinases"/>
    <property type="match status" value="1"/>
</dbReference>
<evidence type="ECO:0000259" key="4">
    <source>
        <dbReference type="SMART" id="SM00645"/>
    </source>
</evidence>
<evidence type="ECO:0000313" key="6">
    <source>
        <dbReference type="Proteomes" id="UP000000305"/>
    </source>
</evidence>
<gene>
    <name evidence="5" type="ORF">DAPPUDRAFT_267532</name>
</gene>
<dbReference type="Pfam" id="PF00112">
    <property type="entry name" value="Peptidase_C1"/>
    <property type="match status" value="1"/>
</dbReference>